<dbReference type="RefSeq" id="WP_212530536.1">
    <property type="nucleotide sequence ID" value="NZ_JAGSOG010000122.1"/>
</dbReference>
<dbReference type="PANTHER" id="PTHR33542:SF5">
    <property type="entry name" value="FERROCHELATASE CHE1"/>
    <property type="match status" value="1"/>
</dbReference>
<evidence type="ECO:0000313" key="5">
    <source>
        <dbReference type="Proteomes" id="UP000675781"/>
    </source>
</evidence>
<dbReference type="Proteomes" id="UP000675781">
    <property type="component" value="Unassembled WGS sequence"/>
</dbReference>
<keyword evidence="1" id="KW-0479">Metal-binding</keyword>
<reference evidence="4" key="1">
    <citation type="submission" date="2021-04" db="EMBL/GenBank/DDBJ databases">
        <title>Genome based classification of Actinospica acidithermotolerans sp. nov., an actinobacterium isolated from an Indonesian hot spring.</title>
        <authorList>
            <person name="Kusuma A.B."/>
            <person name="Putra K.E."/>
            <person name="Nafisah S."/>
            <person name="Loh J."/>
            <person name="Nouioui I."/>
            <person name="Goodfellow M."/>
        </authorList>
    </citation>
    <scope>NUCLEOTIDE SEQUENCE</scope>
    <source>
        <strain evidence="4">CSCA 57</strain>
    </source>
</reference>
<evidence type="ECO:0000256" key="2">
    <source>
        <dbReference type="ARBA" id="ARBA00023239"/>
    </source>
</evidence>
<dbReference type="PANTHER" id="PTHR33542">
    <property type="entry name" value="SIROHYDROCHLORIN FERROCHELATASE, CHLOROPLASTIC"/>
    <property type="match status" value="1"/>
</dbReference>
<dbReference type="AlphaFoldDB" id="A0A941ERX3"/>
<organism evidence="4 5">
    <name type="scientific">Actinospica durhamensis</name>
    <dbReference type="NCBI Taxonomy" id="1508375"/>
    <lineage>
        <taxon>Bacteria</taxon>
        <taxon>Bacillati</taxon>
        <taxon>Actinomycetota</taxon>
        <taxon>Actinomycetes</taxon>
        <taxon>Catenulisporales</taxon>
        <taxon>Actinospicaceae</taxon>
        <taxon>Actinospica</taxon>
    </lineage>
</organism>
<proteinExistence type="predicted"/>
<protein>
    <submittedName>
        <fullName evidence="4">Sirohydrochlorin chelatase</fullName>
    </submittedName>
</protein>
<dbReference type="InterPro" id="IPR050963">
    <property type="entry name" value="Sirohydro_Cobaltochel/CbiX"/>
</dbReference>
<dbReference type="EMBL" id="JAGSOG010000122">
    <property type="protein sequence ID" value="MBR7836048.1"/>
    <property type="molecule type" value="Genomic_DNA"/>
</dbReference>
<sequence length="288" mass="30313">MPVHRPAQSQPSAAAGPRRVPTVLPPARDDVPAVVVAHGTAHLEGLLMIDALLERVRFLRPGLPVRLSFVSKAEPRPDVVLRELAATGAKEVVVLPLFLGSGYHVRHDIPTAVREATKTSALTSAIAGAPAQDRAGRLRVHVARALGPDPMLAQVLAERLGAVCGRLFGTEVVLAAAGSLDQRATADAVAMAGLLAERLGMPVRTAFLTAAEPSTAALLTRLSRRGRPVAVATYLLAEGGYTQRLRDTAALAGLEPGAVRTPRVAAPLGSHDVIARLLLRRYDQTLFG</sequence>
<feature type="compositionally biased region" description="Low complexity" evidence="3">
    <location>
        <begin position="1"/>
        <end position="15"/>
    </location>
</feature>
<keyword evidence="5" id="KW-1185">Reference proteome</keyword>
<evidence type="ECO:0000313" key="4">
    <source>
        <dbReference type="EMBL" id="MBR7836048.1"/>
    </source>
</evidence>
<dbReference type="GO" id="GO:0016829">
    <property type="term" value="F:lyase activity"/>
    <property type="evidence" value="ECO:0007669"/>
    <property type="project" value="UniProtKB-KW"/>
</dbReference>
<dbReference type="CDD" id="cd03416">
    <property type="entry name" value="CbiX_SirB_N"/>
    <property type="match status" value="1"/>
</dbReference>
<dbReference type="Gene3D" id="3.40.50.1400">
    <property type="match status" value="2"/>
</dbReference>
<dbReference type="SUPFAM" id="SSF53800">
    <property type="entry name" value="Chelatase"/>
    <property type="match status" value="1"/>
</dbReference>
<dbReference type="GO" id="GO:0046872">
    <property type="term" value="F:metal ion binding"/>
    <property type="evidence" value="ECO:0007669"/>
    <property type="project" value="UniProtKB-KW"/>
</dbReference>
<keyword evidence="2" id="KW-0456">Lyase</keyword>
<gene>
    <name evidence="4" type="ORF">KDL01_22420</name>
</gene>
<dbReference type="Pfam" id="PF01903">
    <property type="entry name" value="CbiX"/>
    <property type="match status" value="2"/>
</dbReference>
<dbReference type="InterPro" id="IPR002762">
    <property type="entry name" value="CbiX-like"/>
</dbReference>
<name>A0A941ERX3_9ACTN</name>
<evidence type="ECO:0000256" key="3">
    <source>
        <dbReference type="SAM" id="MobiDB-lite"/>
    </source>
</evidence>
<feature type="region of interest" description="Disordered" evidence="3">
    <location>
        <begin position="1"/>
        <end position="25"/>
    </location>
</feature>
<accession>A0A941ERX3</accession>
<evidence type="ECO:0000256" key="1">
    <source>
        <dbReference type="ARBA" id="ARBA00022723"/>
    </source>
</evidence>
<comment type="caution">
    <text evidence="4">The sequence shown here is derived from an EMBL/GenBank/DDBJ whole genome shotgun (WGS) entry which is preliminary data.</text>
</comment>